<evidence type="ECO:0000256" key="5">
    <source>
        <dbReference type="PROSITE-ProRule" id="PRU01016"/>
    </source>
</evidence>
<proteinExistence type="inferred from homology"/>
<accession>A0A9Q9BQR6</accession>
<dbReference type="InterPro" id="IPR029063">
    <property type="entry name" value="SAM-dependent_MTases_sf"/>
</dbReference>
<evidence type="ECO:0000313" key="8">
    <source>
        <dbReference type="EMBL" id="UTO26119.1"/>
    </source>
</evidence>
<evidence type="ECO:0000256" key="6">
    <source>
        <dbReference type="RuleBase" id="RU000416"/>
    </source>
</evidence>
<dbReference type="EC" id="2.1.1.37" evidence="7"/>
<organism evidence="8 9">
    <name type="scientific">Metamycoplasma hyosynoviae</name>
    <dbReference type="NCBI Taxonomy" id="29559"/>
    <lineage>
        <taxon>Bacteria</taxon>
        <taxon>Bacillati</taxon>
        <taxon>Mycoplasmatota</taxon>
        <taxon>Mycoplasmoidales</taxon>
        <taxon>Metamycoplasmataceae</taxon>
        <taxon>Metamycoplasma</taxon>
    </lineage>
</organism>
<dbReference type="GeneID" id="75105033"/>
<gene>
    <name evidence="8" type="primary">dcm</name>
    <name evidence="8" type="ORF">NMG93_00930</name>
</gene>
<dbReference type="EMBL" id="CP101127">
    <property type="protein sequence ID" value="UTO26119.1"/>
    <property type="molecule type" value="Genomic_DNA"/>
</dbReference>
<feature type="active site" evidence="5">
    <location>
        <position position="73"/>
    </location>
</feature>
<evidence type="ECO:0000256" key="4">
    <source>
        <dbReference type="ARBA" id="ARBA00022747"/>
    </source>
</evidence>
<sequence>MKKYRFIDLFAGIGGFHQALTNLGCKCVCASEIDEDAIKRYKANFPDTPMVGDINKTYSKLPEFDILCGGFPCQPFSKAGKQEGFKDKTRGNLFYRIMDVLDLHQECKFVILENVKNLADKTENWDIIQNQLKQRNFYVTDMPIILSPHQFGIPQIRERVYILGIRKDIRDEAKLPNGSIHMEDLSKLFSTKSICSGDDARKILEPCDDESYFISEYEEHLIRMWYEFKVQTNFDVVGVPVWVEYFGYGLTDRQFEKFVDHKGETIKTMPDWKKKFALKNRAFYLKHKDFIDRWIERYNVMQLPLGYKKFEWNCSGARGIEDTIIQFRQSGIRVKKLNYFPALVAINNTPIIFDRNHQRFRRITPREAANLQSFNRDYVLSNDARIYKQLGNAVNVVIIEKLAKKLMSFERSGKKWKN</sequence>
<dbReference type="Gene3D" id="3.90.120.10">
    <property type="entry name" value="DNA Methylase, subunit A, domain 2"/>
    <property type="match status" value="1"/>
</dbReference>
<evidence type="ECO:0000313" key="9">
    <source>
        <dbReference type="Proteomes" id="UP001059349"/>
    </source>
</evidence>
<dbReference type="PROSITE" id="PS00094">
    <property type="entry name" value="C5_MTASE_1"/>
    <property type="match status" value="1"/>
</dbReference>
<dbReference type="RefSeq" id="WP_036445074.1">
    <property type="nucleotide sequence ID" value="NZ_CP101127.1"/>
</dbReference>
<keyword evidence="2 5" id="KW-0808">Transferase</keyword>
<evidence type="ECO:0000256" key="1">
    <source>
        <dbReference type="ARBA" id="ARBA00022603"/>
    </source>
</evidence>
<dbReference type="InterPro" id="IPR050750">
    <property type="entry name" value="C5-MTase"/>
</dbReference>
<dbReference type="SUPFAM" id="SSF53335">
    <property type="entry name" value="S-adenosyl-L-methionine-dependent methyltransferases"/>
    <property type="match status" value="1"/>
</dbReference>
<dbReference type="InterPro" id="IPR018117">
    <property type="entry name" value="C5_DNA_meth_AS"/>
</dbReference>
<keyword evidence="4" id="KW-0680">Restriction system</keyword>
<keyword evidence="3 5" id="KW-0949">S-adenosyl-L-methionine</keyword>
<evidence type="ECO:0000256" key="2">
    <source>
        <dbReference type="ARBA" id="ARBA00022679"/>
    </source>
</evidence>
<dbReference type="InterPro" id="IPR001525">
    <property type="entry name" value="C5_MeTfrase"/>
</dbReference>
<name>A0A9Q9BQR6_9BACT</name>
<evidence type="ECO:0000256" key="3">
    <source>
        <dbReference type="ARBA" id="ARBA00022691"/>
    </source>
</evidence>
<reference evidence="8" key="1">
    <citation type="submission" date="2022-07" db="EMBL/GenBank/DDBJ databases">
        <title>Complete genome of Mycoplasma hyosynoviae B1.</title>
        <authorList>
            <person name="Spergser J."/>
        </authorList>
    </citation>
    <scope>NUCLEOTIDE SEQUENCE</scope>
    <source>
        <strain evidence="8">B1</strain>
    </source>
</reference>
<dbReference type="PANTHER" id="PTHR46098:SF1">
    <property type="entry name" value="TRNA (CYTOSINE(38)-C(5))-METHYLTRANSFERASE"/>
    <property type="match status" value="1"/>
</dbReference>
<keyword evidence="1 5" id="KW-0489">Methyltransferase</keyword>
<evidence type="ECO:0000256" key="7">
    <source>
        <dbReference type="RuleBase" id="RU000417"/>
    </source>
</evidence>
<dbReference type="PRINTS" id="PR00105">
    <property type="entry name" value="C5METTRFRASE"/>
</dbReference>
<protein>
    <recommendedName>
        <fullName evidence="7">Cytosine-specific methyltransferase</fullName>
        <ecNumber evidence="7">2.1.1.37</ecNumber>
    </recommendedName>
</protein>
<dbReference type="PROSITE" id="PS51679">
    <property type="entry name" value="SAM_MT_C5"/>
    <property type="match status" value="1"/>
</dbReference>
<dbReference type="Pfam" id="PF00145">
    <property type="entry name" value="DNA_methylase"/>
    <property type="match status" value="1"/>
</dbReference>
<dbReference type="AlphaFoldDB" id="A0A9Q9BQR6"/>
<dbReference type="PANTHER" id="PTHR46098">
    <property type="entry name" value="TRNA (CYTOSINE(38)-C(5))-METHYLTRANSFERASE"/>
    <property type="match status" value="1"/>
</dbReference>
<comment type="similarity">
    <text evidence="5 6">Belongs to the class I-like SAM-binding methyltransferase superfamily. C5-methyltransferase family.</text>
</comment>
<dbReference type="NCBIfam" id="TIGR00675">
    <property type="entry name" value="dcm"/>
    <property type="match status" value="1"/>
</dbReference>
<dbReference type="GO" id="GO:0032259">
    <property type="term" value="P:methylation"/>
    <property type="evidence" value="ECO:0007669"/>
    <property type="project" value="UniProtKB-KW"/>
</dbReference>
<comment type="catalytic activity">
    <reaction evidence="7">
        <text>a 2'-deoxycytidine in DNA + S-adenosyl-L-methionine = a 5-methyl-2'-deoxycytidine in DNA + S-adenosyl-L-homocysteine + H(+)</text>
        <dbReference type="Rhea" id="RHEA:13681"/>
        <dbReference type="Rhea" id="RHEA-COMP:11369"/>
        <dbReference type="Rhea" id="RHEA-COMP:11370"/>
        <dbReference type="ChEBI" id="CHEBI:15378"/>
        <dbReference type="ChEBI" id="CHEBI:57856"/>
        <dbReference type="ChEBI" id="CHEBI:59789"/>
        <dbReference type="ChEBI" id="CHEBI:85452"/>
        <dbReference type="ChEBI" id="CHEBI:85454"/>
        <dbReference type="EC" id="2.1.1.37"/>
    </reaction>
</comment>
<dbReference type="REBASE" id="645737">
    <property type="entry name" value="M.MhyB1ORF930P"/>
</dbReference>
<dbReference type="GO" id="GO:0009307">
    <property type="term" value="P:DNA restriction-modification system"/>
    <property type="evidence" value="ECO:0007669"/>
    <property type="project" value="UniProtKB-KW"/>
</dbReference>
<dbReference type="Proteomes" id="UP001059349">
    <property type="component" value="Chromosome"/>
</dbReference>
<dbReference type="GO" id="GO:0003886">
    <property type="term" value="F:DNA (cytosine-5-)-methyltransferase activity"/>
    <property type="evidence" value="ECO:0007669"/>
    <property type="project" value="UniProtKB-EC"/>
</dbReference>
<dbReference type="Gene3D" id="3.40.50.150">
    <property type="entry name" value="Vaccinia Virus protein VP39"/>
    <property type="match status" value="1"/>
</dbReference>